<dbReference type="InterPro" id="IPR011006">
    <property type="entry name" value="CheY-like_superfamily"/>
</dbReference>
<feature type="domain" description="Histidine kinase" evidence="3">
    <location>
        <begin position="409"/>
        <end position="651"/>
    </location>
</feature>
<dbReference type="Proteomes" id="UP000277580">
    <property type="component" value="Unassembled WGS sequence"/>
</dbReference>
<dbReference type="CDD" id="cd16922">
    <property type="entry name" value="HATPase_EvgS-ArcB-TorS-like"/>
    <property type="match status" value="1"/>
</dbReference>
<dbReference type="EMBL" id="ML119110">
    <property type="protein sequence ID" value="RPB16085.1"/>
    <property type="molecule type" value="Genomic_DNA"/>
</dbReference>
<dbReference type="InterPro" id="IPR035965">
    <property type="entry name" value="PAS-like_dom_sf"/>
</dbReference>
<evidence type="ECO:0000313" key="6">
    <source>
        <dbReference type="Proteomes" id="UP000277580"/>
    </source>
</evidence>
<dbReference type="InterPro" id="IPR000014">
    <property type="entry name" value="PAS"/>
</dbReference>
<dbReference type="Pfam" id="PF14417">
    <property type="entry name" value="MEDS"/>
    <property type="match status" value="1"/>
</dbReference>
<dbReference type="PANTHER" id="PTHR43719:SF60">
    <property type="entry name" value="HISTIDINE KINASE G2"/>
    <property type="match status" value="1"/>
</dbReference>
<evidence type="ECO:0000256" key="1">
    <source>
        <dbReference type="ARBA" id="ARBA00022553"/>
    </source>
</evidence>
<dbReference type="InterPro" id="IPR003594">
    <property type="entry name" value="HATPase_dom"/>
</dbReference>
<dbReference type="PANTHER" id="PTHR43719">
    <property type="entry name" value="TWO-COMPONENT HISTIDINE KINASE"/>
    <property type="match status" value="1"/>
</dbReference>
<dbReference type="InterPro" id="IPR013655">
    <property type="entry name" value="PAS_fold_3"/>
</dbReference>
<accession>A0A3N4LDR0</accession>
<dbReference type="GO" id="GO:0000155">
    <property type="term" value="F:phosphorelay sensor kinase activity"/>
    <property type="evidence" value="ECO:0007669"/>
    <property type="project" value="InterPro"/>
</dbReference>
<dbReference type="InterPro" id="IPR003661">
    <property type="entry name" value="HisK_dim/P_dom"/>
</dbReference>
<dbReference type="OrthoDB" id="60033at2759"/>
<dbReference type="CDD" id="cd00130">
    <property type="entry name" value="PAS"/>
    <property type="match status" value="1"/>
</dbReference>
<dbReference type="SUPFAM" id="SSF47384">
    <property type="entry name" value="Homodimeric domain of signal transducing histidine kinase"/>
    <property type="match status" value="1"/>
</dbReference>
<dbReference type="InterPro" id="IPR004358">
    <property type="entry name" value="Sig_transdc_His_kin-like_C"/>
</dbReference>
<sequence>MAVTCDNTAERSGAASFTDFVHAGSKCDHQVQMFESEEQLYKIISSFIVPTTRSDDAVVILAGKNRIETLEACFREQHVNTDRMKHQQQLVFVDAGILADTVVPNGMFESEKMEEFLRDLFGRVQKNYRRVFVYGELVNILCERGLHTAALELEQLWSRFVAGREITLLCGYDLNNFKDSGLENVFERICRLHTQIKPAENFNGPIETPEQQNLIIASLQQRTKALENEVIRHRAAETTLQGALSLLSARTSETVGRERDGYLALLSMLPVGVCGTNSGEGNLKYFINQRFCDISGLSEDTIRDGGWINAIHQADREQVAASLRAVKNGEDAFARCEYRFVHPDNTIRWVACEAVANDSGYLQTVFDITEFKMLEKERLDTMKAAEEHQRMRAAEAERHRQNREQFVDSLCHELRNPLGGIFGNVELLKMGLETRRSVLEKPFVSPEDLLLLREQLLLDEESLDAISTCAVHQQTVTDDVLNLSKLELGKVVLKKISFDLKSTISSVLKMFEVQAQRKGIELRASMPISDSVITADPHRLSQIIINLIANALKFTDKGSITLMFDIVERTLENTLFRITVSDTGVGLTLDEKAVLFDRFSQPSSTNYSEVGGTGLGLHISKNLVELMGGEILVDSRKGQGSKFTFTFRCEEDRSGGNSFSLSKSSPKSYKDSISVMASAQTQAIIPSVIPRPINHILIVEDNHINQRLITRLLSSEGFSCTVASNGQEALDLLESLSRSRSPIDLVLMDIQMPVMGGIPATLEIRRREKHSPTTYTPCSRIPIIGLSGNVRENHVLNALESGMDDYLIKPVRKVDIMTAIQRFGDDVDMDERPIPNGTKRAR</sequence>
<evidence type="ECO:0000256" key="2">
    <source>
        <dbReference type="PROSITE-ProRule" id="PRU00169"/>
    </source>
</evidence>
<feature type="domain" description="Response regulatory" evidence="4">
    <location>
        <begin position="695"/>
        <end position="824"/>
    </location>
</feature>
<dbReference type="SMART" id="SM00387">
    <property type="entry name" value="HATPase_c"/>
    <property type="match status" value="1"/>
</dbReference>
<dbReference type="CDD" id="cd17546">
    <property type="entry name" value="REC_hyHK_CKI1_RcsC-like"/>
    <property type="match status" value="1"/>
</dbReference>
<dbReference type="Gene3D" id="1.10.287.130">
    <property type="match status" value="1"/>
</dbReference>
<dbReference type="PROSITE" id="PS50110">
    <property type="entry name" value="RESPONSE_REGULATORY"/>
    <property type="match status" value="1"/>
</dbReference>
<dbReference type="SMART" id="SM00388">
    <property type="entry name" value="HisKA"/>
    <property type="match status" value="1"/>
</dbReference>
<dbReference type="InParanoid" id="A0A3N4LDR0"/>
<dbReference type="STRING" id="1392247.A0A3N4LDR0"/>
<feature type="modified residue" description="4-aspartylphosphate" evidence="2">
    <location>
        <position position="749"/>
    </location>
</feature>
<dbReference type="SUPFAM" id="SSF52172">
    <property type="entry name" value="CheY-like"/>
    <property type="match status" value="1"/>
</dbReference>
<reference evidence="5 6" key="1">
    <citation type="journal article" date="2018" name="Nat. Ecol. Evol.">
        <title>Pezizomycetes genomes reveal the molecular basis of ectomycorrhizal truffle lifestyle.</title>
        <authorList>
            <person name="Murat C."/>
            <person name="Payen T."/>
            <person name="Noel B."/>
            <person name="Kuo A."/>
            <person name="Morin E."/>
            <person name="Chen J."/>
            <person name="Kohler A."/>
            <person name="Krizsan K."/>
            <person name="Balestrini R."/>
            <person name="Da Silva C."/>
            <person name="Montanini B."/>
            <person name="Hainaut M."/>
            <person name="Levati E."/>
            <person name="Barry K.W."/>
            <person name="Belfiori B."/>
            <person name="Cichocki N."/>
            <person name="Clum A."/>
            <person name="Dockter R.B."/>
            <person name="Fauchery L."/>
            <person name="Guy J."/>
            <person name="Iotti M."/>
            <person name="Le Tacon F."/>
            <person name="Lindquist E.A."/>
            <person name="Lipzen A."/>
            <person name="Malagnac F."/>
            <person name="Mello A."/>
            <person name="Molinier V."/>
            <person name="Miyauchi S."/>
            <person name="Poulain J."/>
            <person name="Riccioni C."/>
            <person name="Rubini A."/>
            <person name="Sitrit Y."/>
            <person name="Splivallo R."/>
            <person name="Traeger S."/>
            <person name="Wang M."/>
            <person name="Zifcakova L."/>
            <person name="Wipf D."/>
            <person name="Zambonelli A."/>
            <person name="Paolocci F."/>
            <person name="Nowrousian M."/>
            <person name="Ottonello S."/>
            <person name="Baldrian P."/>
            <person name="Spatafora J.W."/>
            <person name="Henrissat B."/>
            <person name="Nagy L.G."/>
            <person name="Aury J.M."/>
            <person name="Wincker P."/>
            <person name="Grigoriev I.V."/>
            <person name="Bonfante P."/>
            <person name="Martin F.M."/>
        </authorList>
    </citation>
    <scope>NUCLEOTIDE SEQUENCE [LARGE SCALE GENOMIC DNA]</scope>
    <source>
        <strain evidence="5 6">CCBAS932</strain>
    </source>
</reference>
<dbReference type="Gene3D" id="3.30.450.20">
    <property type="entry name" value="PAS domain"/>
    <property type="match status" value="1"/>
</dbReference>
<dbReference type="SUPFAM" id="SSF55785">
    <property type="entry name" value="PYP-like sensor domain (PAS domain)"/>
    <property type="match status" value="1"/>
</dbReference>
<keyword evidence="6" id="KW-1185">Reference proteome</keyword>
<dbReference type="Pfam" id="PF08447">
    <property type="entry name" value="PAS_3"/>
    <property type="match status" value="1"/>
</dbReference>
<evidence type="ECO:0008006" key="7">
    <source>
        <dbReference type="Google" id="ProtNLM"/>
    </source>
</evidence>
<dbReference type="Pfam" id="PF00512">
    <property type="entry name" value="HisKA"/>
    <property type="match status" value="1"/>
</dbReference>
<dbReference type="InterPro" id="IPR001789">
    <property type="entry name" value="Sig_transdc_resp-reg_receiver"/>
</dbReference>
<dbReference type="NCBIfam" id="TIGR00229">
    <property type="entry name" value="sensory_box"/>
    <property type="match status" value="1"/>
</dbReference>
<name>A0A3N4LDR0_9PEZI</name>
<dbReference type="AlphaFoldDB" id="A0A3N4LDR0"/>
<dbReference type="Pfam" id="PF02518">
    <property type="entry name" value="HATPase_c"/>
    <property type="match status" value="1"/>
</dbReference>
<dbReference type="PROSITE" id="PS50109">
    <property type="entry name" value="HIS_KIN"/>
    <property type="match status" value="1"/>
</dbReference>
<dbReference type="InterPro" id="IPR005467">
    <property type="entry name" value="His_kinase_dom"/>
</dbReference>
<evidence type="ECO:0000259" key="3">
    <source>
        <dbReference type="PROSITE" id="PS50109"/>
    </source>
</evidence>
<dbReference type="FunFam" id="3.30.565.10:FF:000010">
    <property type="entry name" value="Sensor histidine kinase RcsC"/>
    <property type="match status" value="1"/>
</dbReference>
<dbReference type="CDD" id="cd00082">
    <property type="entry name" value="HisKA"/>
    <property type="match status" value="1"/>
</dbReference>
<dbReference type="SUPFAM" id="SSF55874">
    <property type="entry name" value="ATPase domain of HSP90 chaperone/DNA topoisomerase II/histidine kinase"/>
    <property type="match status" value="1"/>
</dbReference>
<proteinExistence type="predicted"/>
<keyword evidence="1 2" id="KW-0597">Phosphoprotein</keyword>
<dbReference type="PRINTS" id="PR00344">
    <property type="entry name" value="BCTRLSENSOR"/>
</dbReference>
<dbReference type="InterPro" id="IPR050956">
    <property type="entry name" value="2C_system_His_kinase"/>
</dbReference>
<dbReference type="Gene3D" id="3.40.50.2300">
    <property type="match status" value="1"/>
</dbReference>
<evidence type="ECO:0000259" key="4">
    <source>
        <dbReference type="PROSITE" id="PS50110"/>
    </source>
</evidence>
<protein>
    <recommendedName>
        <fullName evidence="7">Histidine kinase</fullName>
    </recommendedName>
</protein>
<dbReference type="InterPro" id="IPR036097">
    <property type="entry name" value="HisK_dim/P_sf"/>
</dbReference>
<gene>
    <name evidence="5" type="ORF">P167DRAFT_570803</name>
</gene>
<dbReference type="SMART" id="SM00448">
    <property type="entry name" value="REC"/>
    <property type="match status" value="1"/>
</dbReference>
<dbReference type="InterPro" id="IPR036890">
    <property type="entry name" value="HATPase_C_sf"/>
</dbReference>
<dbReference type="InterPro" id="IPR025847">
    <property type="entry name" value="MEDS_domain"/>
</dbReference>
<evidence type="ECO:0000313" key="5">
    <source>
        <dbReference type="EMBL" id="RPB16085.1"/>
    </source>
</evidence>
<dbReference type="Gene3D" id="3.30.565.10">
    <property type="entry name" value="Histidine kinase-like ATPase, C-terminal domain"/>
    <property type="match status" value="1"/>
</dbReference>
<organism evidence="5 6">
    <name type="scientific">Morchella conica CCBAS932</name>
    <dbReference type="NCBI Taxonomy" id="1392247"/>
    <lineage>
        <taxon>Eukaryota</taxon>
        <taxon>Fungi</taxon>
        <taxon>Dikarya</taxon>
        <taxon>Ascomycota</taxon>
        <taxon>Pezizomycotina</taxon>
        <taxon>Pezizomycetes</taxon>
        <taxon>Pezizales</taxon>
        <taxon>Morchellaceae</taxon>
        <taxon>Morchella</taxon>
    </lineage>
</organism>
<dbReference type="Pfam" id="PF00072">
    <property type="entry name" value="Response_reg"/>
    <property type="match status" value="1"/>
</dbReference>